<evidence type="ECO:0000256" key="2">
    <source>
        <dbReference type="ARBA" id="ARBA00022737"/>
    </source>
</evidence>
<comment type="caution">
    <text evidence="5">The sequence shown here is derived from an EMBL/GenBank/DDBJ whole genome shotgun (WGS) entry which is preliminary data.</text>
</comment>
<dbReference type="GO" id="GO:0003677">
    <property type="term" value="F:DNA binding"/>
    <property type="evidence" value="ECO:0007669"/>
    <property type="project" value="UniProtKB-KW"/>
</dbReference>
<organism evidence="5 6">
    <name type="scientific">Halorubrum distributum JCM 13916</name>
    <dbReference type="NCBI Taxonomy" id="1230455"/>
    <lineage>
        <taxon>Archaea</taxon>
        <taxon>Methanobacteriati</taxon>
        <taxon>Methanobacteriota</taxon>
        <taxon>Stenosarchaea group</taxon>
        <taxon>Halobacteria</taxon>
        <taxon>Halobacteriales</taxon>
        <taxon>Haloferacaceae</taxon>
        <taxon>Halorubrum</taxon>
        <taxon>Halorubrum distributum group</taxon>
    </lineage>
</organism>
<evidence type="ECO:0000256" key="1">
    <source>
        <dbReference type="ARBA" id="ARBA00005560"/>
    </source>
</evidence>
<protein>
    <submittedName>
        <fullName evidence="5">Transcription factor</fullName>
    </submittedName>
</protein>
<keyword evidence="2" id="KW-0677">Repeat</keyword>
<accession>M0PJQ8</accession>
<sequence>MDARVDESVFIDWFAFVDAEKGDDIENHPEIWKEWELPVALSELSTDDFVSSQPFGGEVNLNALAIGLGLEEVKYEPEVFGGIVYEPTDYEATVFIFWRGIIFSVGGTRDSTTEALEHTLDRLEMLDLDDDASFEADMQTGRVSDYI</sequence>
<evidence type="ECO:0000256" key="3">
    <source>
        <dbReference type="ARBA" id="ARBA00023125"/>
    </source>
</evidence>
<name>M0PJQ8_9EURY</name>
<evidence type="ECO:0000256" key="4">
    <source>
        <dbReference type="ARBA" id="ARBA00023163"/>
    </source>
</evidence>
<gene>
    <name evidence="5" type="ORF">C462_10707</name>
</gene>
<keyword evidence="4" id="KW-0804">Transcription</keyword>
<dbReference type="Pfam" id="PF00352">
    <property type="entry name" value="TBP"/>
    <property type="match status" value="1"/>
</dbReference>
<dbReference type="InterPro" id="IPR012295">
    <property type="entry name" value="TBP_dom_sf"/>
</dbReference>
<comment type="similarity">
    <text evidence="1">Belongs to the TBP family.</text>
</comment>
<evidence type="ECO:0000313" key="6">
    <source>
        <dbReference type="Proteomes" id="UP000011528"/>
    </source>
</evidence>
<dbReference type="AlphaFoldDB" id="M0PJQ8"/>
<reference evidence="5 6" key="1">
    <citation type="journal article" date="2014" name="PLoS Genet.">
        <title>Phylogenetically driven sequencing of extremely halophilic archaea reveals strategies for static and dynamic osmo-response.</title>
        <authorList>
            <person name="Becker E.A."/>
            <person name="Seitzer P.M."/>
            <person name="Tritt A."/>
            <person name="Larsen D."/>
            <person name="Krusor M."/>
            <person name="Yao A.I."/>
            <person name="Wu D."/>
            <person name="Madern D."/>
            <person name="Eisen J.A."/>
            <person name="Darling A.E."/>
            <person name="Facciotti M.T."/>
        </authorList>
    </citation>
    <scope>NUCLEOTIDE SEQUENCE [LARGE SCALE GENOMIC DNA]</scope>
    <source>
        <strain evidence="5 6">JCM 13916</strain>
    </source>
</reference>
<dbReference type="EMBL" id="AOJJ01000071">
    <property type="protein sequence ID" value="EMA70311.1"/>
    <property type="molecule type" value="Genomic_DNA"/>
</dbReference>
<dbReference type="SUPFAM" id="SSF55945">
    <property type="entry name" value="TATA-box binding protein-like"/>
    <property type="match status" value="1"/>
</dbReference>
<dbReference type="Gene3D" id="3.30.310.10">
    <property type="entry name" value="TATA-Binding Protein"/>
    <property type="match status" value="2"/>
</dbReference>
<keyword evidence="3" id="KW-0238">DNA-binding</keyword>
<dbReference type="STRING" id="1230455.C462_10707"/>
<evidence type="ECO:0000313" key="5">
    <source>
        <dbReference type="EMBL" id="EMA70311.1"/>
    </source>
</evidence>
<dbReference type="GO" id="GO:0006352">
    <property type="term" value="P:DNA-templated transcription initiation"/>
    <property type="evidence" value="ECO:0007669"/>
    <property type="project" value="InterPro"/>
</dbReference>
<dbReference type="Proteomes" id="UP000011528">
    <property type="component" value="Unassembled WGS sequence"/>
</dbReference>
<dbReference type="InterPro" id="IPR000814">
    <property type="entry name" value="TBP"/>
</dbReference>
<proteinExistence type="inferred from homology"/>